<feature type="non-terminal residue" evidence="1">
    <location>
        <position position="48"/>
    </location>
</feature>
<sequence length="48" mass="5834">MIYRLIILLLIVGCEETVEPEDDIDFEAKMIGCWENDIEWDDNWFCFF</sequence>
<name>A0A382SMP8_9ZZZZ</name>
<dbReference type="EMBL" id="UINC01129656">
    <property type="protein sequence ID" value="SVD10191.1"/>
    <property type="molecule type" value="Genomic_DNA"/>
</dbReference>
<dbReference type="AlphaFoldDB" id="A0A382SMP8"/>
<reference evidence="1" key="1">
    <citation type="submission" date="2018-05" db="EMBL/GenBank/DDBJ databases">
        <authorList>
            <person name="Lanie J.A."/>
            <person name="Ng W.-L."/>
            <person name="Kazmierczak K.M."/>
            <person name="Andrzejewski T.M."/>
            <person name="Davidsen T.M."/>
            <person name="Wayne K.J."/>
            <person name="Tettelin H."/>
            <person name="Glass J.I."/>
            <person name="Rusch D."/>
            <person name="Podicherti R."/>
            <person name="Tsui H.-C.T."/>
            <person name="Winkler M.E."/>
        </authorList>
    </citation>
    <scope>NUCLEOTIDE SEQUENCE</scope>
</reference>
<organism evidence="1">
    <name type="scientific">marine metagenome</name>
    <dbReference type="NCBI Taxonomy" id="408172"/>
    <lineage>
        <taxon>unclassified sequences</taxon>
        <taxon>metagenomes</taxon>
        <taxon>ecological metagenomes</taxon>
    </lineage>
</organism>
<protein>
    <submittedName>
        <fullName evidence="1">Uncharacterized protein</fullName>
    </submittedName>
</protein>
<evidence type="ECO:0000313" key="1">
    <source>
        <dbReference type="EMBL" id="SVD10191.1"/>
    </source>
</evidence>
<accession>A0A382SMP8</accession>
<gene>
    <name evidence="1" type="ORF">METZ01_LOCUS363045</name>
</gene>
<proteinExistence type="predicted"/>